<reference evidence="2 3" key="2">
    <citation type="submission" date="2013-11" db="EMBL/GenBank/DDBJ databases">
        <title>The Genome Sequence of Phytophthora parasitica INRA-310.</title>
        <authorList>
            <consortium name="The Broad Institute Genomics Platform"/>
            <person name="Russ C."/>
            <person name="Tyler B."/>
            <person name="Panabieres F."/>
            <person name="Shan W."/>
            <person name="Tripathy S."/>
            <person name="Grunwald N."/>
            <person name="Machado M."/>
            <person name="Johnson C.S."/>
            <person name="Arredondo F."/>
            <person name="Hong C."/>
            <person name="Coffey M."/>
            <person name="Young S.K."/>
            <person name="Zeng Q."/>
            <person name="Gargeya S."/>
            <person name="Fitzgerald M."/>
            <person name="Abouelleil A."/>
            <person name="Alvarado L."/>
            <person name="Chapman S.B."/>
            <person name="Gainer-Dewar J."/>
            <person name="Goldberg J."/>
            <person name="Griggs A."/>
            <person name="Gujja S."/>
            <person name="Hansen M."/>
            <person name="Howarth C."/>
            <person name="Imamovic A."/>
            <person name="Ireland A."/>
            <person name="Larimer J."/>
            <person name="McCowan C."/>
            <person name="Murphy C."/>
            <person name="Pearson M."/>
            <person name="Poon T.W."/>
            <person name="Priest M."/>
            <person name="Roberts A."/>
            <person name="Saif S."/>
            <person name="Shea T."/>
            <person name="Sykes S."/>
            <person name="Wortman J."/>
            <person name="Nusbaum C."/>
            <person name="Birren B."/>
        </authorList>
    </citation>
    <scope>NUCLEOTIDE SEQUENCE [LARGE SCALE GENOMIC DNA]</scope>
    <source>
        <strain evidence="2 3">INRA-310</strain>
    </source>
</reference>
<sequence length="617" mass="69419">MDELGCCRCVSICEEMNAKHRKTMEDTVRVVDGFLQHRKNGYFAIHDGHGGRSVSTYLQRILHENIANELQHADDDSTVEQRLERGFFISDMECCQSFSGSVGATVVTAILLEEEDVKTLYVANVGDSRAVISCNGKAVRLSKDHKASDHVENERIIQQGGFVIQDRVSGILAVSRSFGDRDLKQFVVAKPHTSATRLTPAADYPFFVLGCDGVWDVLSDQEVVDMMGSIPVAEQSRAAQILVQEALARGSGDNVTAIVIIDNASRTVAARTTRIRKMAPLTWEESGCILKQASRSDDKRTLRVLLLKILSCLQEFRQTINVVFLESDHERTDQQEFCCSVDVIEEKLEHIAELLVATQTRTRSKIPTIKSIQQECFRRVQDELAAVVQMNEILASHNLLFVDSTNKERLKLLVTRLRQQEQQLEFHHGLLKAQRQSSDSDTGYSEENFAYGSTPFPTWLNLFTQKPVLDVIERDSKQATLTVFGSSSGSLVFFAALALGLRSAGVEILEFLHDLAEQTRKDLQIPKTKCCFKCADMLTVSVQETSILLLTSQCWDATLYQQVQHKLEAELQPGTLVIDYKDTLQSSTHFQLLHQLPHQRVSWNSSQSFFIFQRVLQ</sequence>
<organism evidence="2 3">
    <name type="scientific">Phytophthora nicotianae (strain INRA-310)</name>
    <name type="common">Phytophthora parasitica</name>
    <dbReference type="NCBI Taxonomy" id="761204"/>
    <lineage>
        <taxon>Eukaryota</taxon>
        <taxon>Sar</taxon>
        <taxon>Stramenopiles</taxon>
        <taxon>Oomycota</taxon>
        <taxon>Peronosporomycetes</taxon>
        <taxon>Peronosporales</taxon>
        <taxon>Peronosporaceae</taxon>
        <taxon>Phytophthora</taxon>
    </lineage>
</organism>
<dbReference type="Proteomes" id="UP000018817">
    <property type="component" value="Unassembled WGS sequence"/>
</dbReference>
<accession>W2QWL0</accession>
<gene>
    <name evidence="2" type="ORF">PPTG_21662</name>
</gene>
<dbReference type="STRING" id="761204.W2QWL0"/>
<dbReference type="CDD" id="cd00143">
    <property type="entry name" value="PP2Cc"/>
    <property type="match status" value="1"/>
</dbReference>
<evidence type="ECO:0000313" key="2">
    <source>
        <dbReference type="EMBL" id="ETN17533.1"/>
    </source>
</evidence>
<dbReference type="AlphaFoldDB" id="W2QWL0"/>
<dbReference type="SUPFAM" id="SSF53335">
    <property type="entry name" value="S-adenosyl-L-methionine-dependent methyltransferases"/>
    <property type="match status" value="1"/>
</dbReference>
<dbReference type="InterPro" id="IPR029063">
    <property type="entry name" value="SAM-dependent_MTases_sf"/>
</dbReference>
<protein>
    <recommendedName>
        <fullName evidence="1">PPM-type phosphatase domain-containing protein</fullName>
    </recommendedName>
</protein>
<dbReference type="SMART" id="SM00332">
    <property type="entry name" value="PP2Cc"/>
    <property type="match status" value="1"/>
</dbReference>
<dbReference type="PROSITE" id="PS51746">
    <property type="entry name" value="PPM_2"/>
    <property type="match status" value="1"/>
</dbReference>
<dbReference type="InterPro" id="IPR036457">
    <property type="entry name" value="PPM-type-like_dom_sf"/>
</dbReference>
<dbReference type="InterPro" id="IPR015655">
    <property type="entry name" value="PP2C"/>
</dbReference>
<dbReference type="PANTHER" id="PTHR47992">
    <property type="entry name" value="PROTEIN PHOSPHATASE"/>
    <property type="match status" value="1"/>
</dbReference>
<reference evidence="3" key="1">
    <citation type="submission" date="2011-12" db="EMBL/GenBank/DDBJ databases">
        <authorList>
            <consortium name="The Broad Institute Genome Sequencing Platform"/>
            <person name="Russ C."/>
            <person name="Tyler B."/>
            <person name="Panabieres F."/>
            <person name="Shan W."/>
            <person name="Tripathy S."/>
            <person name="Grunwald N."/>
            <person name="Machado M."/>
            <person name="Young S.K."/>
            <person name="Zeng Q."/>
            <person name="Gargeya S."/>
            <person name="Fitzgerald M."/>
            <person name="Haas B."/>
            <person name="Abouelleil A."/>
            <person name="Alvarado L."/>
            <person name="Arachchi H.M."/>
            <person name="Berlin A."/>
            <person name="Chapman S.B."/>
            <person name="Gearin G."/>
            <person name="Goldberg J."/>
            <person name="Griggs A."/>
            <person name="Gujja S."/>
            <person name="Hansen M."/>
            <person name="Heiman D."/>
            <person name="Howarth C."/>
            <person name="Larimer J."/>
            <person name="Lui A."/>
            <person name="MacDonald P.J.P."/>
            <person name="McCowen C."/>
            <person name="Montmayeur A."/>
            <person name="Murphy C."/>
            <person name="Neiman D."/>
            <person name="Pearson M."/>
            <person name="Priest M."/>
            <person name="Roberts A."/>
            <person name="Saif S."/>
            <person name="Shea T."/>
            <person name="Sisk P."/>
            <person name="Stolte C."/>
            <person name="Sykes S."/>
            <person name="Wortman J."/>
            <person name="Nusbaum C."/>
            <person name="Birren B."/>
        </authorList>
    </citation>
    <scope>NUCLEOTIDE SEQUENCE [LARGE SCALE GENOMIC DNA]</scope>
    <source>
        <strain evidence="3">INRA-310</strain>
    </source>
</reference>
<evidence type="ECO:0000259" key="1">
    <source>
        <dbReference type="PROSITE" id="PS51746"/>
    </source>
</evidence>
<dbReference type="Pfam" id="PF00481">
    <property type="entry name" value="PP2C"/>
    <property type="match status" value="1"/>
</dbReference>
<evidence type="ECO:0000313" key="3">
    <source>
        <dbReference type="Proteomes" id="UP000018817"/>
    </source>
</evidence>
<feature type="domain" description="PPM-type phosphatase" evidence="1">
    <location>
        <begin position="9"/>
        <end position="262"/>
    </location>
</feature>
<name>W2QWL0_PHYN3</name>
<dbReference type="SUPFAM" id="SSF81606">
    <property type="entry name" value="PP2C-like"/>
    <property type="match status" value="1"/>
</dbReference>
<dbReference type="GO" id="GO:0004722">
    <property type="term" value="F:protein serine/threonine phosphatase activity"/>
    <property type="evidence" value="ECO:0007669"/>
    <property type="project" value="InterPro"/>
</dbReference>
<dbReference type="InterPro" id="IPR001932">
    <property type="entry name" value="PPM-type_phosphatase-like_dom"/>
</dbReference>
<dbReference type="Gene3D" id="3.40.50.150">
    <property type="entry name" value="Vaccinia Virus protein VP39"/>
    <property type="match status" value="1"/>
</dbReference>
<dbReference type="GeneID" id="20190261"/>
<dbReference type="VEuPathDB" id="FungiDB:PPTG_21662"/>
<dbReference type="RefSeq" id="XP_008897542.1">
    <property type="nucleotide sequence ID" value="XM_008899294.1"/>
</dbReference>
<dbReference type="EMBL" id="KI669567">
    <property type="protein sequence ID" value="ETN17533.1"/>
    <property type="molecule type" value="Genomic_DNA"/>
</dbReference>
<proteinExistence type="predicted"/>
<dbReference type="OrthoDB" id="206420at2759"/>
<dbReference type="Gene3D" id="3.60.40.10">
    <property type="entry name" value="PPM-type phosphatase domain"/>
    <property type="match status" value="1"/>
</dbReference>